<keyword evidence="1" id="KW-0175">Coiled coil</keyword>
<dbReference type="AlphaFoldDB" id="A0A1R2AKL3"/>
<dbReference type="Proteomes" id="UP000187209">
    <property type="component" value="Unassembled WGS sequence"/>
</dbReference>
<evidence type="ECO:0000256" key="1">
    <source>
        <dbReference type="SAM" id="Coils"/>
    </source>
</evidence>
<comment type="caution">
    <text evidence="2">The sequence shown here is derived from an EMBL/GenBank/DDBJ whole genome shotgun (WGS) entry which is preliminary data.</text>
</comment>
<keyword evidence="3" id="KW-1185">Reference proteome</keyword>
<name>A0A1R2AKL3_9CILI</name>
<feature type="coiled-coil region" evidence="1">
    <location>
        <begin position="76"/>
        <end position="173"/>
    </location>
</feature>
<evidence type="ECO:0000313" key="2">
    <source>
        <dbReference type="EMBL" id="OMJ65034.1"/>
    </source>
</evidence>
<organism evidence="2 3">
    <name type="scientific">Stentor coeruleus</name>
    <dbReference type="NCBI Taxonomy" id="5963"/>
    <lineage>
        <taxon>Eukaryota</taxon>
        <taxon>Sar</taxon>
        <taxon>Alveolata</taxon>
        <taxon>Ciliophora</taxon>
        <taxon>Postciliodesmatophora</taxon>
        <taxon>Heterotrichea</taxon>
        <taxon>Heterotrichida</taxon>
        <taxon>Stentoridae</taxon>
        <taxon>Stentor</taxon>
    </lineage>
</organism>
<reference evidence="2 3" key="1">
    <citation type="submission" date="2016-11" db="EMBL/GenBank/DDBJ databases">
        <title>The macronuclear genome of Stentor coeruleus: a giant cell with tiny introns.</title>
        <authorList>
            <person name="Slabodnick M."/>
            <person name="Ruby J.G."/>
            <person name="Reiff S.B."/>
            <person name="Swart E.C."/>
            <person name="Gosai S."/>
            <person name="Prabakaran S."/>
            <person name="Witkowska E."/>
            <person name="Larue G.E."/>
            <person name="Fisher S."/>
            <person name="Freeman R.M."/>
            <person name="Gunawardena J."/>
            <person name="Chu W."/>
            <person name="Stover N.A."/>
            <person name="Gregory B.D."/>
            <person name="Nowacki M."/>
            <person name="Derisi J."/>
            <person name="Roy S.W."/>
            <person name="Marshall W.F."/>
            <person name="Sood P."/>
        </authorList>
    </citation>
    <scope>NUCLEOTIDE SEQUENCE [LARGE SCALE GENOMIC DNA]</scope>
    <source>
        <strain evidence="2">WM001</strain>
    </source>
</reference>
<proteinExistence type="predicted"/>
<sequence length="248" mass="29136">MINEIKICLQHNQNSLLAKSYEISNLSLENLTNQFNNIIQWANTLNILDRNKNEFSLSVKKLLEIDQTSIIISNNNQNLENQLKANISKLDQAVNKIKFLEKDLNEKEILNQQLRNENHELNEIIKKNRESERLLENEKIGLNEQISKLQKKIVDLQQRLGAAERKIEENRKDVENNRIRSMDKLDDFSSMSLDEKKEYLIQNNYQGIKRDVNEKKLCIDGIYLSNDSDYVFVCIFKADCIKYLGIFK</sequence>
<protein>
    <submittedName>
        <fullName evidence="2">Uncharacterized protein</fullName>
    </submittedName>
</protein>
<dbReference type="OrthoDB" id="6368736at2759"/>
<gene>
    <name evidence="2" type="ORF">SteCoe_39657</name>
</gene>
<evidence type="ECO:0000313" key="3">
    <source>
        <dbReference type="Proteomes" id="UP000187209"/>
    </source>
</evidence>
<dbReference type="EMBL" id="MPUH01002537">
    <property type="protein sequence ID" value="OMJ65034.1"/>
    <property type="molecule type" value="Genomic_DNA"/>
</dbReference>
<accession>A0A1R2AKL3</accession>